<accession>A0A432WE16</accession>
<name>A0A432WE16_9GAMM</name>
<protein>
    <submittedName>
        <fullName evidence="1">Uncharacterized protein</fullName>
    </submittedName>
</protein>
<gene>
    <name evidence="1" type="ORF">CWE14_11620</name>
</gene>
<reference evidence="1 2" key="1">
    <citation type="journal article" date="2011" name="Front. Microbiol.">
        <title>Genomic signatures of strain selection and enhancement in Bacillus atrophaeus var. globigii, a historical biowarfare simulant.</title>
        <authorList>
            <person name="Gibbons H.S."/>
            <person name="Broomall S.M."/>
            <person name="McNew L.A."/>
            <person name="Daligault H."/>
            <person name="Chapman C."/>
            <person name="Bruce D."/>
            <person name="Karavis M."/>
            <person name="Krepps M."/>
            <person name="McGregor P.A."/>
            <person name="Hong C."/>
            <person name="Park K.H."/>
            <person name="Akmal A."/>
            <person name="Feldman A."/>
            <person name="Lin J.S."/>
            <person name="Chang W.E."/>
            <person name="Higgs B.W."/>
            <person name="Demirev P."/>
            <person name="Lindquist J."/>
            <person name="Liem A."/>
            <person name="Fochler E."/>
            <person name="Read T.D."/>
            <person name="Tapia R."/>
            <person name="Johnson S."/>
            <person name="Bishop-Lilly K.A."/>
            <person name="Detter C."/>
            <person name="Han C."/>
            <person name="Sozhamannan S."/>
            <person name="Rosenzweig C.N."/>
            <person name="Skowronski E.W."/>
        </authorList>
    </citation>
    <scope>NUCLEOTIDE SEQUENCE [LARGE SCALE GENOMIC DNA]</scope>
    <source>
        <strain evidence="1 2">Y4G10-17</strain>
    </source>
</reference>
<dbReference type="AlphaFoldDB" id="A0A432WE16"/>
<dbReference type="RefSeq" id="WP_126799516.1">
    <property type="nucleotide sequence ID" value="NZ_PIPO01000005.1"/>
</dbReference>
<evidence type="ECO:0000313" key="2">
    <source>
        <dbReference type="Proteomes" id="UP000287823"/>
    </source>
</evidence>
<dbReference type="Proteomes" id="UP000287823">
    <property type="component" value="Unassembled WGS sequence"/>
</dbReference>
<proteinExistence type="predicted"/>
<organism evidence="1 2">
    <name type="scientific">Aliidiomarina soli</name>
    <dbReference type="NCBI Taxonomy" id="1928574"/>
    <lineage>
        <taxon>Bacteria</taxon>
        <taxon>Pseudomonadati</taxon>
        <taxon>Pseudomonadota</taxon>
        <taxon>Gammaproteobacteria</taxon>
        <taxon>Alteromonadales</taxon>
        <taxon>Idiomarinaceae</taxon>
        <taxon>Aliidiomarina</taxon>
    </lineage>
</organism>
<sequence length="300" mass="35052">MITFEDIEDFSSFIATTPEELPSRVLYILEQGLGGYRRGDYLTALEKGAEWLFEYTSKHQPLTGDILSKGKLFLYGRPAERWDKTNPNDDYYFNCGLEINNFILGVYRSPIGRNPDDANYRDNIEKGNVNLTKKWGKPTVCEERHLSLPFEISQSYYGRFDGLNIPESPAQGIYTRLLPFPIKRPWQSIDGYLSKLRLKKKLELLHEWFPDCQPKRKSDPYNKLMIFLDTRPTLSGKEGDVFFVKNHIQDGVIYYIRDGDIDNLMVLIEPVEAIDKYCHHVLMRREGRFDFMPYASRFEG</sequence>
<comment type="caution">
    <text evidence="1">The sequence shown here is derived from an EMBL/GenBank/DDBJ whole genome shotgun (WGS) entry which is preliminary data.</text>
</comment>
<dbReference type="EMBL" id="PIPO01000005">
    <property type="protein sequence ID" value="RUO31137.1"/>
    <property type="molecule type" value="Genomic_DNA"/>
</dbReference>
<evidence type="ECO:0000313" key="1">
    <source>
        <dbReference type="EMBL" id="RUO31137.1"/>
    </source>
</evidence>
<keyword evidence="2" id="KW-1185">Reference proteome</keyword>